<evidence type="ECO:0000256" key="4">
    <source>
        <dbReference type="ARBA" id="ARBA00022679"/>
    </source>
</evidence>
<keyword evidence="6 11" id="KW-0418">Kinase</keyword>
<dbReference type="InterPro" id="IPR000719">
    <property type="entry name" value="Prot_kinase_dom"/>
</dbReference>
<evidence type="ECO:0000256" key="6">
    <source>
        <dbReference type="ARBA" id="ARBA00022777"/>
    </source>
</evidence>
<dbReference type="RefSeq" id="WP_107242691.1">
    <property type="nucleotide sequence ID" value="NZ_PYMJ01000008.1"/>
</dbReference>
<organism evidence="11 12">
    <name type="scientific">Photobacterium frigidiphilum</name>
    <dbReference type="NCBI Taxonomy" id="264736"/>
    <lineage>
        <taxon>Bacteria</taxon>
        <taxon>Pseudomonadati</taxon>
        <taxon>Pseudomonadota</taxon>
        <taxon>Gammaproteobacteria</taxon>
        <taxon>Vibrionales</taxon>
        <taxon>Vibrionaceae</taxon>
        <taxon>Photobacterium</taxon>
    </lineage>
</organism>
<dbReference type="Pfam" id="PF00069">
    <property type="entry name" value="Pkinase"/>
    <property type="match status" value="1"/>
</dbReference>
<comment type="subcellular location">
    <subcellularLocation>
        <location evidence="1">Host cell</location>
    </subcellularLocation>
</comment>
<dbReference type="InterPro" id="IPR011009">
    <property type="entry name" value="Kinase-like_dom_sf"/>
</dbReference>
<dbReference type="EC" id="2.7.11.1" evidence="2"/>
<comment type="caution">
    <text evidence="11">The sequence shown here is derived from an EMBL/GenBank/DDBJ whole genome shotgun (WGS) entry which is preliminary data.</text>
</comment>
<name>A0A2T3JIX1_9GAMM</name>
<sequence>MVSSTSKNASTHFVVNELVNWDEVGKSYAIEKDFQREHSALMDCKGSYIQELVRVDNGNKYLFCKYYRNAIPLSKFAIEQISQFLDVLPAIIRAIDHCHRRGWVHGDIKPSNILFIPETGSIRLIDFGASFPLGTNRQGLDCWQVSKGYSPENKLKGLGEVTVSDDWYALSKMIEQTISFISDKKIRSRAISIKCSLTHWFNTTLIQ</sequence>
<dbReference type="GO" id="GO:0004674">
    <property type="term" value="F:protein serine/threonine kinase activity"/>
    <property type="evidence" value="ECO:0007669"/>
    <property type="project" value="UniProtKB-KW"/>
</dbReference>
<evidence type="ECO:0000259" key="10">
    <source>
        <dbReference type="PROSITE" id="PS50011"/>
    </source>
</evidence>
<keyword evidence="5" id="KW-0547">Nucleotide-binding</keyword>
<dbReference type="Gene3D" id="1.10.510.10">
    <property type="entry name" value="Transferase(Phosphotransferase) domain 1"/>
    <property type="match status" value="1"/>
</dbReference>
<dbReference type="GO" id="GO:0005737">
    <property type="term" value="C:cytoplasm"/>
    <property type="evidence" value="ECO:0007669"/>
    <property type="project" value="TreeGrafter"/>
</dbReference>
<keyword evidence="3 11" id="KW-0723">Serine/threonine-protein kinase</keyword>
<dbReference type="SUPFAM" id="SSF56112">
    <property type="entry name" value="Protein kinase-like (PK-like)"/>
    <property type="match status" value="1"/>
</dbReference>
<keyword evidence="4" id="KW-0808">Transferase</keyword>
<evidence type="ECO:0000256" key="1">
    <source>
        <dbReference type="ARBA" id="ARBA00004340"/>
    </source>
</evidence>
<evidence type="ECO:0000313" key="11">
    <source>
        <dbReference type="EMBL" id="PSU48942.1"/>
    </source>
</evidence>
<reference evidence="11 12" key="1">
    <citation type="submission" date="2018-01" db="EMBL/GenBank/DDBJ databases">
        <title>Whole genome sequencing of Histamine producing bacteria.</title>
        <authorList>
            <person name="Butler K."/>
        </authorList>
    </citation>
    <scope>NUCLEOTIDE SEQUENCE [LARGE SCALE GENOMIC DNA]</scope>
    <source>
        <strain evidence="11 12">JCM 12947</strain>
    </source>
</reference>
<protein>
    <recommendedName>
        <fullName evidence="2">non-specific serine/threonine protein kinase</fullName>
        <ecNumber evidence="2">2.7.11.1</ecNumber>
    </recommendedName>
</protein>
<proteinExistence type="predicted"/>
<gene>
    <name evidence="11" type="ORF">C9J12_10630</name>
</gene>
<evidence type="ECO:0000256" key="3">
    <source>
        <dbReference type="ARBA" id="ARBA00022527"/>
    </source>
</evidence>
<evidence type="ECO:0000256" key="2">
    <source>
        <dbReference type="ARBA" id="ARBA00012513"/>
    </source>
</evidence>
<dbReference type="InterPro" id="IPR051138">
    <property type="entry name" value="PIM_Ser/Thr_kinase"/>
</dbReference>
<dbReference type="GO" id="GO:0005524">
    <property type="term" value="F:ATP binding"/>
    <property type="evidence" value="ECO:0007669"/>
    <property type="project" value="UniProtKB-KW"/>
</dbReference>
<dbReference type="PANTHER" id="PTHR22984:SF25">
    <property type="entry name" value="PROTEIN KINASE DOMAIN-CONTAINING PROTEIN"/>
    <property type="match status" value="1"/>
</dbReference>
<dbReference type="GO" id="GO:0043657">
    <property type="term" value="C:host cell"/>
    <property type="evidence" value="ECO:0007669"/>
    <property type="project" value="UniProtKB-SubCell"/>
</dbReference>
<keyword evidence="7" id="KW-0067">ATP-binding</keyword>
<evidence type="ECO:0000313" key="12">
    <source>
        <dbReference type="Proteomes" id="UP000240987"/>
    </source>
</evidence>
<comment type="catalytic activity">
    <reaction evidence="8">
        <text>L-threonyl-[protein] + ATP = O-phospho-L-threonyl-[protein] + ADP + H(+)</text>
        <dbReference type="Rhea" id="RHEA:46608"/>
        <dbReference type="Rhea" id="RHEA-COMP:11060"/>
        <dbReference type="Rhea" id="RHEA-COMP:11605"/>
        <dbReference type="ChEBI" id="CHEBI:15378"/>
        <dbReference type="ChEBI" id="CHEBI:30013"/>
        <dbReference type="ChEBI" id="CHEBI:30616"/>
        <dbReference type="ChEBI" id="CHEBI:61977"/>
        <dbReference type="ChEBI" id="CHEBI:456216"/>
        <dbReference type="EC" id="2.7.11.1"/>
    </reaction>
</comment>
<dbReference type="OrthoDB" id="9801841at2"/>
<feature type="domain" description="Protein kinase" evidence="10">
    <location>
        <begin position="1"/>
        <end position="207"/>
    </location>
</feature>
<dbReference type="Proteomes" id="UP000240987">
    <property type="component" value="Unassembled WGS sequence"/>
</dbReference>
<dbReference type="EMBL" id="PYMJ01000008">
    <property type="protein sequence ID" value="PSU48942.1"/>
    <property type="molecule type" value="Genomic_DNA"/>
</dbReference>
<evidence type="ECO:0000256" key="5">
    <source>
        <dbReference type="ARBA" id="ARBA00022741"/>
    </source>
</evidence>
<evidence type="ECO:0000256" key="9">
    <source>
        <dbReference type="ARBA" id="ARBA00048679"/>
    </source>
</evidence>
<dbReference type="PROSITE" id="PS50011">
    <property type="entry name" value="PROTEIN_KINASE_DOM"/>
    <property type="match status" value="1"/>
</dbReference>
<accession>A0A2T3JIX1</accession>
<evidence type="ECO:0000256" key="8">
    <source>
        <dbReference type="ARBA" id="ARBA00047899"/>
    </source>
</evidence>
<dbReference type="AlphaFoldDB" id="A0A2T3JIX1"/>
<comment type="catalytic activity">
    <reaction evidence="9">
        <text>L-seryl-[protein] + ATP = O-phospho-L-seryl-[protein] + ADP + H(+)</text>
        <dbReference type="Rhea" id="RHEA:17989"/>
        <dbReference type="Rhea" id="RHEA-COMP:9863"/>
        <dbReference type="Rhea" id="RHEA-COMP:11604"/>
        <dbReference type="ChEBI" id="CHEBI:15378"/>
        <dbReference type="ChEBI" id="CHEBI:29999"/>
        <dbReference type="ChEBI" id="CHEBI:30616"/>
        <dbReference type="ChEBI" id="CHEBI:83421"/>
        <dbReference type="ChEBI" id="CHEBI:456216"/>
        <dbReference type="EC" id="2.7.11.1"/>
    </reaction>
</comment>
<keyword evidence="12" id="KW-1185">Reference proteome</keyword>
<dbReference type="PANTHER" id="PTHR22984">
    <property type="entry name" value="SERINE/THREONINE-PROTEIN KINASE PIM"/>
    <property type="match status" value="1"/>
</dbReference>
<evidence type="ECO:0000256" key="7">
    <source>
        <dbReference type="ARBA" id="ARBA00022840"/>
    </source>
</evidence>